<name>A0A0S4J6U5_BODSA</name>
<dbReference type="Proteomes" id="UP000051952">
    <property type="component" value="Unassembled WGS sequence"/>
</dbReference>
<organism evidence="3 4">
    <name type="scientific">Bodo saltans</name>
    <name type="common">Flagellated protozoan</name>
    <dbReference type="NCBI Taxonomy" id="75058"/>
    <lineage>
        <taxon>Eukaryota</taxon>
        <taxon>Discoba</taxon>
        <taxon>Euglenozoa</taxon>
        <taxon>Kinetoplastea</taxon>
        <taxon>Metakinetoplastina</taxon>
        <taxon>Eubodonida</taxon>
        <taxon>Bodonidae</taxon>
        <taxon>Bodo</taxon>
    </lineage>
</organism>
<gene>
    <name evidence="3" type="ORF">BSAL_00630</name>
</gene>
<protein>
    <submittedName>
        <fullName evidence="3">Uncharacterized protein</fullName>
    </submittedName>
</protein>
<evidence type="ECO:0000313" key="4">
    <source>
        <dbReference type="Proteomes" id="UP000051952"/>
    </source>
</evidence>
<feature type="compositionally biased region" description="Polar residues" evidence="2">
    <location>
        <begin position="237"/>
        <end position="252"/>
    </location>
</feature>
<feature type="region of interest" description="Disordered" evidence="2">
    <location>
        <begin position="1212"/>
        <end position="1253"/>
    </location>
</feature>
<feature type="region of interest" description="Disordered" evidence="2">
    <location>
        <begin position="153"/>
        <end position="259"/>
    </location>
</feature>
<keyword evidence="4" id="KW-1185">Reference proteome</keyword>
<feature type="compositionally biased region" description="Basic and acidic residues" evidence="2">
    <location>
        <begin position="209"/>
        <end position="218"/>
    </location>
</feature>
<dbReference type="Gene3D" id="1.10.287.1490">
    <property type="match status" value="1"/>
</dbReference>
<feature type="compositionally biased region" description="Polar residues" evidence="2">
    <location>
        <begin position="24"/>
        <end position="34"/>
    </location>
</feature>
<feature type="region of interest" description="Disordered" evidence="2">
    <location>
        <begin position="1099"/>
        <end position="1129"/>
    </location>
</feature>
<feature type="region of interest" description="Disordered" evidence="2">
    <location>
        <begin position="954"/>
        <end position="1038"/>
    </location>
</feature>
<proteinExistence type="predicted"/>
<reference evidence="4" key="1">
    <citation type="submission" date="2015-09" db="EMBL/GenBank/DDBJ databases">
        <authorList>
            <consortium name="Pathogen Informatics"/>
        </authorList>
    </citation>
    <scope>NUCLEOTIDE SEQUENCE [LARGE SCALE GENOMIC DNA]</scope>
    <source>
        <strain evidence="4">Lake Konstanz</strain>
    </source>
</reference>
<sequence length="1395" mass="149917">MHTTSRGSARPQWRLSNTIVANSSTAVVHHQSSSPVPPMMTPAGAQTTQGGHLPVRGQQQQMVSPSSSRDGGGGGPPPSTLSTSSQLAELVPDDDDTLPLPPPLPPHHVSQHHHHHHYYGTNHVTHTVASALPDLRPSTTSFSRLAVDFPHPGASPVLPGEQGPSAPQPVHVMNSHHHRRHTVSAGGGEQPGPSPRPPSTVLYRNPPSRLDRTIDRLSSRSAMSGGGGGSASPRLHTASTRTPIPSMISSYQSGGGDRHWSGDTTLHKQLQQEEARLEEIRLAANAIAPSTTPRFLPLSTKQALQYLQHSIRTLVTAKGSADMGSVPNLLLTTYNIVCKQVFHDTAVVVHTHEAEVAQQPRSLFDAFAHGGEDTTIATELRDLQRELLLTKKHYHVAIQQIDIFKHRLTEHVNEIRRLEKALDHANAVELDLRGSVSELKQTIVTKGMEVSELKSNIVALHSSMHDAQRSDHSKISERTADLRHELVSLYEQVRQSEEMTKSYEREISNLNGDVQRIESRFEDSQHSLAEAHAALAAREDELYEVKLKGIDQAKKMAALEVNIEDLLVVQGDTMLQDKMIRENHLWSDYKDSIIAAERLRKIEDATIPTHIKFIRGFGVEESVPLWLRGEGKIKAKFLNKADTIHMALQALTDISLPASVAGNMRAILSRTNTSGGGVVGSTGGGTFGGLTTSFRLGGSPSLLPQQRGGAGRGVVGGVSSSRDDAALGSIGLPSGPLGGFGPSRRSIVSSTGGGGSTTDLSVDITSRLPFSDAFKLWLSRTGTDNLNNKQGTELAYGFHHSMHRWSQDPDMILFNAILCSDVPPEIHYHCYRTLDDLLNVFIAADRGNVQRGGTEIPSHHTTVARVLKKAVQLLPAAYATEQDAEQLLFLLTLDFNIPYVPYRSLFDYDEEGGRNHFLKEYFTLVVTRTLEYYNTMQDIVERLGNEALLLRRGGGDDGGDNDADHPVTTTGAPSNTGGGGLRKASHATTTSIDASEIDGQSDRSHSVEHDADSISRASGDGGVAYPGHGNPTRPVPHPLRHVPISLEAFGVMWVREDPGVADNIVEMLSLLRMTMIANETKKKAEEAAAALQAAQQQLAANKGSRSARSFVAPPPRRGAPPVNPKPMVDAPEVDAPPRDEFTVELLVTAIRQLCITRSSHNMLPMTMKSPSTKPFAGSALSLMTTGGAVLAGPTTVESPANMMKSLSFDIAATPPTQGEDKGDGDDDDVSEIDGDGPLSVTMAPRRASSDHHQLPAALAADSNGLGVSTEFAGVRRASATTTSFGGIGLLPSMSMVAAYPPPLPPAPIEPRFDLALAVQTYHNTASTPAGNRLLFGASATPGMTSFRELGSVATHSLAGGASALGVAHSRSRLQALSKRTQTVLPPFFKARLLRH</sequence>
<evidence type="ECO:0000256" key="2">
    <source>
        <dbReference type="SAM" id="MobiDB-lite"/>
    </source>
</evidence>
<feature type="coiled-coil region" evidence="1">
    <location>
        <begin position="401"/>
        <end position="428"/>
    </location>
</feature>
<accession>A0A0S4J6U5</accession>
<feature type="compositionally biased region" description="Pro residues" evidence="2">
    <location>
        <begin position="1112"/>
        <end position="1124"/>
    </location>
</feature>
<feature type="compositionally biased region" description="Basic and acidic residues" evidence="2">
    <location>
        <begin position="1000"/>
        <end position="1013"/>
    </location>
</feature>
<feature type="region of interest" description="Disordered" evidence="2">
    <location>
        <begin position="24"/>
        <end position="116"/>
    </location>
</feature>
<keyword evidence="1" id="KW-0175">Coiled coil</keyword>
<feature type="coiled-coil region" evidence="1">
    <location>
        <begin position="486"/>
        <end position="520"/>
    </location>
</feature>
<feature type="compositionally biased region" description="Acidic residues" evidence="2">
    <location>
        <begin position="1222"/>
        <end position="1234"/>
    </location>
</feature>
<evidence type="ECO:0000313" key="3">
    <source>
        <dbReference type="EMBL" id="CUG86175.1"/>
    </source>
</evidence>
<evidence type="ECO:0000256" key="1">
    <source>
        <dbReference type="SAM" id="Coils"/>
    </source>
</evidence>
<dbReference type="EMBL" id="CYKH01001251">
    <property type="protein sequence ID" value="CUG86175.1"/>
    <property type="molecule type" value="Genomic_DNA"/>
</dbReference>